<dbReference type="STRING" id="670154.SAMN04488002_3169"/>
<evidence type="ECO:0000313" key="1">
    <source>
        <dbReference type="EMBL" id="SFR55665.1"/>
    </source>
</evidence>
<sequence length="184" mass="20017">MFETCTMTQEQLASVDAGPLRLTVTGAPTLCVDPSAQFNPWPHAARLHVTNTSNRPVELTHHDGSVVDRAFDVTNVTEFNAKGKSAKSEPEDTTGPVDADAIKETSVKLAPGATYDLPNSQLYILPPMQAAVQGHALTSIVLTDEDRWSRRFVLEFTAWLKLDGKDITAKLNVPLTVVVKPPEP</sequence>
<dbReference type="EMBL" id="FOYO01000001">
    <property type="protein sequence ID" value="SFR55665.1"/>
    <property type="molecule type" value="Genomic_DNA"/>
</dbReference>
<reference evidence="2" key="1">
    <citation type="submission" date="2016-10" db="EMBL/GenBank/DDBJ databases">
        <authorList>
            <person name="Varghese N."/>
            <person name="Submissions S."/>
        </authorList>
    </citation>
    <scope>NUCLEOTIDE SEQUENCE [LARGE SCALE GENOMIC DNA]</scope>
    <source>
        <strain evidence="2">DSM 26921</strain>
    </source>
</reference>
<accession>A0A1I6HMI8</accession>
<name>A0A1I6HMI8_9RHOB</name>
<proteinExistence type="predicted"/>
<protein>
    <submittedName>
        <fullName evidence="1">Uncharacterized protein</fullName>
    </submittedName>
</protein>
<dbReference type="Proteomes" id="UP000199658">
    <property type="component" value="Unassembled WGS sequence"/>
</dbReference>
<keyword evidence="2" id="KW-1185">Reference proteome</keyword>
<dbReference type="AlphaFoldDB" id="A0A1I6HMI8"/>
<gene>
    <name evidence="1" type="ORF">SAMN04488002_3169</name>
</gene>
<evidence type="ECO:0000313" key="2">
    <source>
        <dbReference type="Proteomes" id="UP000199658"/>
    </source>
</evidence>
<organism evidence="1 2">
    <name type="scientific">Litoreibacter janthinus</name>
    <dbReference type="NCBI Taxonomy" id="670154"/>
    <lineage>
        <taxon>Bacteria</taxon>
        <taxon>Pseudomonadati</taxon>
        <taxon>Pseudomonadota</taxon>
        <taxon>Alphaproteobacteria</taxon>
        <taxon>Rhodobacterales</taxon>
        <taxon>Roseobacteraceae</taxon>
        <taxon>Litoreibacter</taxon>
    </lineage>
</organism>